<comment type="caution">
    <text evidence="3">The sequence shown here is derived from an EMBL/GenBank/DDBJ whole genome shotgun (WGS) entry which is preliminary data.</text>
</comment>
<gene>
    <name evidence="3" type="ORF">HEB94_002247</name>
</gene>
<dbReference type="InterPro" id="IPR019251">
    <property type="entry name" value="DUF2231_TM"/>
</dbReference>
<name>A0A927MSL4_9ACTN</name>
<keyword evidence="1" id="KW-0812">Transmembrane</keyword>
<evidence type="ECO:0000313" key="4">
    <source>
        <dbReference type="Proteomes" id="UP000638648"/>
    </source>
</evidence>
<keyword evidence="1" id="KW-0472">Membrane</keyword>
<protein>
    <submittedName>
        <fullName evidence="3">Membrane protein</fullName>
    </submittedName>
</protein>
<evidence type="ECO:0000313" key="3">
    <source>
        <dbReference type="EMBL" id="MBE1605399.1"/>
    </source>
</evidence>
<feature type="transmembrane region" description="Helical" evidence="1">
    <location>
        <begin position="47"/>
        <end position="71"/>
    </location>
</feature>
<reference evidence="3" key="1">
    <citation type="submission" date="2020-10" db="EMBL/GenBank/DDBJ databases">
        <title>Sequencing the genomes of 1000 actinobacteria strains.</title>
        <authorList>
            <person name="Klenk H.-P."/>
        </authorList>
    </citation>
    <scope>NUCLEOTIDE SEQUENCE</scope>
    <source>
        <strain evidence="3">DSM 45354</strain>
    </source>
</reference>
<keyword evidence="1" id="KW-1133">Transmembrane helix</keyword>
<keyword evidence="4" id="KW-1185">Reference proteome</keyword>
<dbReference type="Proteomes" id="UP000638648">
    <property type="component" value="Unassembled WGS sequence"/>
</dbReference>
<dbReference type="Pfam" id="PF09990">
    <property type="entry name" value="DUF2231"/>
    <property type="match status" value="1"/>
</dbReference>
<feature type="transmembrane region" description="Helical" evidence="1">
    <location>
        <begin position="126"/>
        <end position="145"/>
    </location>
</feature>
<dbReference type="AlphaFoldDB" id="A0A927MSL4"/>
<feature type="transmembrane region" description="Helical" evidence="1">
    <location>
        <begin position="86"/>
        <end position="105"/>
    </location>
</feature>
<organism evidence="3 4">
    <name type="scientific">Actinopolymorpha pittospori</name>
    <dbReference type="NCBI Taxonomy" id="648752"/>
    <lineage>
        <taxon>Bacteria</taxon>
        <taxon>Bacillati</taxon>
        <taxon>Actinomycetota</taxon>
        <taxon>Actinomycetes</taxon>
        <taxon>Propionibacteriales</taxon>
        <taxon>Actinopolymorphaceae</taxon>
        <taxon>Actinopolymorpha</taxon>
    </lineage>
</organism>
<sequence length="159" mass="17115">MLGQAFGLPLHVLVNHAVIVFVPLTVIAAVVFVVLPPWRWAVRWPMLGLAVLSLVAAFFAWMSGLAFFTALNDPPVAVVHRQRGIIMWWLVVALFVITLLAALFIGGRTRMVGGHDRKGAPKLVQIIIGILLVVVAVLAGIQVILTGDAGARAVWGSQQ</sequence>
<feature type="domain" description="DUF2231" evidence="2">
    <location>
        <begin position="7"/>
        <end position="156"/>
    </location>
</feature>
<evidence type="ECO:0000256" key="1">
    <source>
        <dbReference type="SAM" id="Phobius"/>
    </source>
</evidence>
<accession>A0A927MSL4</accession>
<dbReference type="RefSeq" id="WP_192749745.1">
    <property type="nucleotide sequence ID" value="NZ_BAABJL010000199.1"/>
</dbReference>
<evidence type="ECO:0000259" key="2">
    <source>
        <dbReference type="Pfam" id="PF09990"/>
    </source>
</evidence>
<dbReference type="EMBL" id="JADBEM010000001">
    <property type="protein sequence ID" value="MBE1605399.1"/>
    <property type="molecule type" value="Genomic_DNA"/>
</dbReference>
<proteinExistence type="predicted"/>
<feature type="transmembrane region" description="Helical" evidence="1">
    <location>
        <begin position="12"/>
        <end position="35"/>
    </location>
</feature>